<dbReference type="EMBL" id="JAAVJS010000335">
    <property type="protein sequence ID" value="NJX17171.1"/>
    <property type="molecule type" value="Genomic_DNA"/>
</dbReference>
<evidence type="ECO:0000313" key="4">
    <source>
        <dbReference type="Proteomes" id="UP000760545"/>
    </source>
</evidence>
<evidence type="ECO:0000256" key="1">
    <source>
        <dbReference type="SAM" id="Phobius"/>
    </source>
</evidence>
<dbReference type="SUPFAM" id="SSF53098">
    <property type="entry name" value="Ribonuclease H-like"/>
    <property type="match status" value="1"/>
</dbReference>
<sequence length="135" mass="15918">LKLLGWSIYITTLPKNKAEANTIFSLYKLRWRIEIIFKSWKSNMGFDKVHNVSQNQLYVIIMARFIMVIICTQFIFKPCRNIIKSTLNKDLSLMKTTHYLIRYPIKLVQIIADLSDFPGKASETIKIMVRYCSYD</sequence>
<dbReference type="Gene3D" id="3.90.350.10">
    <property type="entry name" value="Transposase Inhibitor Protein From Tn5, Chain A, domain 1"/>
    <property type="match status" value="1"/>
</dbReference>
<keyword evidence="1" id="KW-0472">Membrane</keyword>
<reference evidence="3 4" key="1">
    <citation type="submission" date="2020-03" db="EMBL/GenBank/DDBJ databases">
        <title>Tamlana sp. nov, isolated from XXX.</title>
        <authorList>
            <person name="Cao W.R."/>
        </authorList>
    </citation>
    <scope>NUCLEOTIDE SEQUENCE [LARGE SCALE GENOMIC DNA]</scope>
    <source>
        <strain evidence="3 4">HST1-43</strain>
    </source>
</reference>
<organism evidence="3 4">
    <name type="scientific">Tamlana crocina</name>
    <dbReference type="NCBI Taxonomy" id="393006"/>
    <lineage>
        <taxon>Bacteria</taxon>
        <taxon>Pseudomonadati</taxon>
        <taxon>Bacteroidota</taxon>
        <taxon>Flavobacteriia</taxon>
        <taxon>Flavobacteriales</taxon>
        <taxon>Flavobacteriaceae</taxon>
        <taxon>Tamlana</taxon>
    </lineage>
</organism>
<protein>
    <submittedName>
        <fullName evidence="3">Transposase</fullName>
    </submittedName>
</protein>
<keyword evidence="1" id="KW-0812">Transmembrane</keyword>
<keyword evidence="1" id="KW-1133">Transmembrane helix</keyword>
<gene>
    <name evidence="3" type="ORF">HC176_16990</name>
</gene>
<dbReference type="PANTHER" id="PTHR33258">
    <property type="entry name" value="TRANSPOSASE INSL FOR INSERTION SEQUENCE ELEMENT IS186A-RELATED"/>
    <property type="match status" value="1"/>
</dbReference>
<proteinExistence type="predicted"/>
<dbReference type="InterPro" id="IPR012337">
    <property type="entry name" value="RNaseH-like_sf"/>
</dbReference>
<feature type="non-terminal residue" evidence="3">
    <location>
        <position position="135"/>
    </location>
</feature>
<name>A0ABX1DFS5_9FLAO</name>
<comment type="caution">
    <text evidence="3">The sequence shown here is derived from an EMBL/GenBank/DDBJ whole genome shotgun (WGS) entry which is preliminary data.</text>
</comment>
<dbReference type="Pfam" id="PF01609">
    <property type="entry name" value="DDE_Tnp_1"/>
    <property type="match status" value="1"/>
</dbReference>
<feature type="transmembrane region" description="Helical" evidence="1">
    <location>
        <begin position="57"/>
        <end position="76"/>
    </location>
</feature>
<keyword evidence="4" id="KW-1185">Reference proteome</keyword>
<evidence type="ECO:0000313" key="3">
    <source>
        <dbReference type="EMBL" id="NJX17171.1"/>
    </source>
</evidence>
<dbReference type="Proteomes" id="UP000760545">
    <property type="component" value="Unassembled WGS sequence"/>
</dbReference>
<accession>A0ABX1DFS5</accession>
<dbReference type="PANTHER" id="PTHR33258:SF1">
    <property type="entry name" value="TRANSPOSASE INSL FOR INSERTION SEQUENCE ELEMENT IS186A-RELATED"/>
    <property type="match status" value="1"/>
</dbReference>
<evidence type="ECO:0000259" key="2">
    <source>
        <dbReference type="Pfam" id="PF01609"/>
    </source>
</evidence>
<feature type="non-terminal residue" evidence="3">
    <location>
        <position position="1"/>
    </location>
</feature>
<dbReference type="InterPro" id="IPR002559">
    <property type="entry name" value="Transposase_11"/>
</dbReference>
<feature type="domain" description="Transposase IS4-like" evidence="2">
    <location>
        <begin position="10"/>
        <end position="68"/>
    </location>
</feature>